<dbReference type="AlphaFoldDB" id="A0A6L9QE88"/>
<dbReference type="RefSeq" id="WP_163056504.1">
    <property type="nucleotide sequence ID" value="NZ_JAAGLI010000378.1"/>
</dbReference>
<accession>A0A6L9QE88</accession>
<dbReference type="Proteomes" id="UP000475532">
    <property type="component" value="Unassembled WGS sequence"/>
</dbReference>
<dbReference type="EMBL" id="JAAGLI010000378">
    <property type="protein sequence ID" value="NEA23807.1"/>
    <property type="molecule type" value="Genomic_DNA"/>
</dbReference>
<reference evidence="1 2" key="1">
    <citation type="submission" date="2020-01" db="EMBL/GenBank/DDBJ databases">
        <title>Insect and environment-associated Actinomycetes.</title>
        <authorList>
            <person name="Currrie C."/>
            <person name="Chevrette M."/>
            <person name="Carlson C."/>
            <person name="Stubbendieck R."/>
            <person name="Wendt-Pienkowski E."/>
        </authorList>
    </citation>
    <scope>NUCLEOTIDE SEQUENCE [LARGE SCALE GENOMIC DNA]</scope>
    <source>
        <strain evidence="1 2">SID10258</strain>
    </source>
</reference>
<proteinExistence type="predicted"/>
<comment type="caution">
    <text evidence="1">The sequence shown here is derived from an EMBL/GenBank/DDBJ whole genome shotgun (WGS) entry which is preliminary data.</text>
</comment>
<organism evidence="1 2">
    <name type="scientific">Actinomadura bangladeshensis</name>
    <dbReference type="NCBI Taxonomy" id="453573"/>
    <lineage>
        <taxon>Bacteria</taxon>
        <taxon>Bacillati</taxon>
        <taxon>Actinomycetota</taxon>
        <taxon>Actinomycetes</taxon>
        <taxon>Streptosporangiales</taxon>
        <taxon>Thermomonosporaceae</taxon>
        <taxon>Actinomadura</taxon>
    </lineage>
</organism>
<gene>
    <name evidence="1" type="ORF">G3I70_15090</name>
</gene>
<evidence type="ECO:0000313" key="2">
    <source>
        <dbReference type="Proteomes" id="UP000475532"/>
    </source>
</evidence>
<name>A0A6L9QE88_9ACTN</name>
<sequence length="117" mass="12815">MTAVSDNALPDPLSDREQRVLGEVGLEFAGRLIPDARNDLDGRDELAGEHLPDWSGRLVLDQFPWETQGDTGPRSAAEGVRSGLSTLEVALRHRAFTVIAWLLEQGVLVENSLRAAR</sequence>
<protein>
    <submittedName>
        <fullName evidence="1">Uncharacterized protein</fullName>
    </submittedName>
</protein>
<evidence type="ECO:0000313" key="1">
    <source>
        <dbReference type="EMBL" id="NEA23807.1"/>
    </source>
</evidence>